<name>A0AAU7BXA5_9FLAO</name>
<dbReference type="SUPFAM" id="SSF56601">
    <property type="entry name" value="beta-lactamase/transpeptidase-like"/>
    <property type="match status" value="1"/>
</dbReference>
<dbReference type="PANTHER" id="PTHR43283:SF7">
    <property type="entry name" value="BETA-LACTAMASE-RELATED DOMAIN-CONTAINING PROTEIN"/>
    <property type="match status" value="1"/>
</dbReference>
<evidence type="ECO:0000313" key="2">
    <source>
        <dbReference type="EMBL" id="XBG62595.1"/>
    </source>
</evidence>
<feature type="domain" description="Beta-lactamase-related" evidence="1">
    <location>
        <begin position="131"/>
        <end position="392"/>
    </location>
</feature>
<dbReference type="Gene3D" id="3.40.710.10">
    <property type="entry name" value="DD-peptidase/beta-lactamase superfamily"/>
    <property type="match status" value="1"/>
</dbReference>
<dbReference type="AlphaFoldDB" id="A0AAU7BXA5"/>
<organism evidence="2">
    <name type="scientific">Pontimicrobium sp. SW4</name>
    <dbReference type="NCBI Taxonomy" id="3153519"/>
    <lineage>
        <taxon>Bacteria</taxon>
        <taxon>Pseudomonadati</taxon>
        <taxon>Bacteroidota</taxon>
        <taxon>Flavobacteriia</taxon>
        <taxon>Flavobacteriales</taxon>
        <taxon>Flavobacteriaceae</taxon>
        <taxon>Pontimicrobium</taxon>
    </lineage>
</organism>
<proteinExistence type="predicted"/>
<sequence length="414" mass="46677">MKNITGLLLLILLFLACKNDPKNDSDTLSIAPPKYETYNYSGFTKEEIYGFHKRIFEGGNWTEYGDLERYYYLNFSEIKEHSRILRSNTPKILEETPRDDVKHFITTTDLKKGGGLSLNDYAQQVEVNGLIIIHKGNIVFEGYPRMFPTDLHINMVITQVFVSTSIAILEDRHLIDTSKPIDYYFDALKNSGWEGVSVLDILSMSSGIDRIPLENYEVSFDPIKDLAKAKSAKPSGTEFQWSNADAMVLTLLVEKISGLTFRDFVEQEIWRKIGSEHSALLGFNKNGTSISYADGMSTTLRDLARFGLAFTPSGRKSANPIISDAHLSKIRNVNINLRAMSRNFKETIYSSYQWGAVFDDGDFYKGAHGGQGLYISPSKDLVIAFFGTANTDRESNQLHVISRQLSKSGLFDLE</sequence>
<accession>A0AAU7BXA5</accession>
<reference evidence="2" key="1">
    <citation type="submission" date="2024-05" db="EMBL/GenBank/DDBJ databases">
        <title>Pontimicrobium maritimus sp. nov., isolated form sea water.</title>
        <authorList>
            <person name="Muhammad N."/>
            <person name="Vuong T.Q."/>
            <person name="Han H.L."/>
            <person name="Kim S.-G."/>
        </authorList>
    </citation>
    <scope>NUCLEOTIDE SEQUENCE</scope>
    <source>
        <strain evidence="2">SW4</strain>
    </source>
</reference>
<dbReference type="InterPro" id="IPR012338">
    <property type="entry name" value="Beta-lactam/transpept-like"/>
</dbReference>
<dbReference type="EMBL" id="CP157199">
    <property type="protein sequence ID" value="XBG62595.1"/>
    <property type="molecule type" value="Genomic_DNA"/>
</dbReference>
<protein>
    <submittedName>
        <fullName evidence="2">Serine hydrolase</fullName>
        <ecNumber evidence="2">3.-.-.-</ecNumber>
    </submittedName>
</protein>
<dbReference type="Pfam" id="PF00144">
    <property type="entry name" value="Beta-lactamase"/>
    <property type="match status" value="1"/>
</dbReference>
<dbReference type="RefSeq" id="WP_347925928.1">
    <property type="nucleotide sequence ID" value="NZ_CP157199.1"/>
</dbReference>
<dbReference type="EC" id="3.-.-.-" evidence="2"/>
<dbReference type="PROSITE" id="PS51257">
    <property type="entry name" value="PROKAR_LIPOPROTEIN"/>
    <property type="match status" value="1"/>
</dbReference>
<dbReference type="InterPro" id="IPR050789">
    <property type="entry name" value="Diverse_Enzym_Activities"/>
</dbReference>
<dbReference type="GO" id="GO:0016787">
    <property type="term" value="F:hydrolase activity"/>
    <property type="evidence" value="ECO:0007669"/>
    <property type="project" value="UniProtKB-KW"/>
</dbReference>
<dbReference type="InterPro" id="IPR001466">
    <property type="entry name" value="Beta-lactam-related"/>
</dbReference>
<evidence type="ECO:0000259" key="1">
    <source>
        <dbReference type="Pfam" id="PF00144"/>
    </source>
</evidence>
<gene>
    <name evidence="2" type="ORF">ABGB03_06715</name>
</gene>
<dbReference type="PANTHER" id="PTHR43283">
    <property type="entry name" value="BETA-LACTAMASE-RELATED"/>
    <property type="match status" value="1"/>
</dbReference>
<keyword evidence="2" id="KW-0378">Hydrolase</keyword>